<reference evidence="1 2" key="1">
    <citation type="submission" date="2014-04" db="EMBL/GenBank/DDBJ databases">
        <authorList>
            <consortium name="DOE Joint Genome Institute"/>
            <person name="Kuo A."/>
            <person name="Kohler A."/>
            <person name="Nagy L.G."/>
            <person name="Floudas D."/>
            <person name="Copeland A."/>
            <person name="Barry K.W."/>
            <person name="Cichocki N."/>
            <person name="Veneault-Fourrey C."/>
            <person name="LaButti K."/>
            <person name="Lindquist E.A."/>
            <person name="Lipzen A."/>
            <person name="Lundell T."/>
            <person name="Morin E."/>
            <person name="Murat C."/>
            <person name="Sun H."/>
            <person name="Tunlid A."/>
            <person name="Henrissat B."/>
            <person name="Grigoriev I.V."/>
            <person name="Hibbett D.S."/>
            <person name="Martin F."/>
            <person name="Nordberg H.P."/>
            <person name="Cantor M.N."/>
            <person name="Hua S.X."/>
        </authorList>
    </citation>
    <scope>NUCLEOTIDE SEQUENCE [LARGE SCALE GENOMIC DNA]</scope>
    <source>
        <strain evidence="1 2">LaAM-08-1</strain>
    </source>
</reference>
<dbReference type="OrthoDB" id="2831684at2759"/>
<dbReference type="Proteomes" id="UP000054477">
    <property type="component" value="Unassembled WGS sequence"/>
</dbReference>
<reference evidence="2" key="2">
    <citation type="submission" date="2015-01" db="EMBL/GenBank/DDBJ databases">
        <title>Evolutionary Origins and Diversification of the Mycorrhizal Mutualists.</title>
        <authorList>
            <consortium name="DOE Joint Genome Institute"/>
            <consortium name="Mycorrhizal Genomics Consortium"/>
            <person name="Kohler A."/>
            <person name="Kuo A."/>
            <person name="Nagy L.G."/>
            <person name="Floudas D."/>
            <person name="Copeland A."/>
            <person name="Barry K.W."/>
            <person name="Cichocki N."/>
            <person name="Veneault-Fourrey C."/>
            <person name="LaButti K."/>
            <person name="Lindquist E.A."/>
            <person name="Lipzen A."/>
            <person name="Lundell T."/>
            <person name="Morin E."/>
            <person name="Murat C."/>
            <person name="Riley R."/>
            <person name="Ohm R."/>
            <person name="Sun H."/>
            <person name="Tunlid A."/>
            <person name="Henrissat B."/>
            <person name="Grigoriev I.V."/>
            <person name="Hibbett D.S."/>
            <person name="Martin F."/>
        </authorList>
    </citation>
    <scope>NUCLEOTIDE SEQUENCE [LARGE SCALE GENOMIC DNA]</scope>
    <source>
        <strain evidence="2">LaAM-08-1</strain>
    </source>
</reference>
<organism evidence="1 2">
    <name type="scientific">Laccaria amethystina LaAM-08-1</name>
    <dbReference type="NCBI Taxonomy" id="1095629"/>
    <lineage>
        <taxon>Eukaryota</taxon>
        <taxon>Fungi</taxon>
        <taxon>Dikarya</taxon>
        <taxon>Basidiomycota</taxon>
        <taxon>Agaricomycotina</taxon>
        <taxon>Agaricomycetes</taxon>
        <taxon>Agaricomycetidae</taxon>
        <taxon>Agaricales</taxon>
        <taxon>Agaricineae</taxon>
        <taxon>Hydnangiaceae</taxon>
        <taxon>Laccaria</taxon>
    </lineage>
</organism>
<keyword evidence="1" id="KW-0378">Hydrolase</keyword>
<gene>
    <name evidence="1" type="ORF">K443DRAFT_3382</name>
</gene>
<dbReference type="PANTHER" id="PTHR36183">
    <property type="entry name" value="BETA-GLUCURONIDASE"/>
    <property type="match status" value="1"/>
</dbReference>
<dbReference type="Gene3D" id="3.20.20.80">
    <property type="entry name" value="Glycosidases"/>
    <property type="match status" value="1"/>
</dbReference>
<dbReference type="EMBL" id="KN838555">
    <property type="protein sequence ID" value="KIK06075.1"/>
    <property type="molecule type" value="Genomic_DNA"/>
</dbReference>
<dbReference type="PANTHER" id="PTHR36183:SF2">
    <property type="entry name" value="BETA-GLUCURONIDASE C-TERMINAL DOMAIN-CONTAINING PROTEIN"/>
    <property type="match status" value="1"/>
</dbReference>
<accession>A0A0C9X1T7</accession>
<protein>
    <submittedName>
        <fullName evidence="1">Glycoside hydrolase family 79 protein</fullName>
    </submittedName>
</protein>
<proteinExistence type="predicted"/>
<dbReference type="AlphaFoldDB" id="A0A0C9X1T7"/>
<dbReference type="InterPro" id="IPR052974">
    <property type="entry name" value="GH79_Enzymes"/>
</dbReference>
<name>A0A0C9X1T7_9AGAR</name>
<dbReference type="GO" id="GO:0016787">
    <property type="term" value="F:hydrolase activity"/>
    <property type="evidence" value="ECO:0007669"/>
    <property type="project" value="UniProtKB-KW"/>
</dbReference>
<sequence length="218" mass="24539">MKIAFINQFLGNKSNPNALTIQLISDIVNRTGSVALHPGRTSVDSSIFDPTLTGSQIFDPSPARDVHRTTYGPSFFDTINLNPPSTKVNLDLNLLNNWYEIAFNQAAAAVQYLGSRLDAREIGNEPDLMSPMAIRTRQVLKFTPRHGFSRTSLWGLTFLPTRRIQYVSPYRFHRAVYAFDDLVHEPIIVNFTTVNIIANGINNTSTVKTYSQHTSPYY</sequence>
<evidence type="ECO:0000313" key="2">
    <source>
        <dbReference type="Proteomes" id="UP000054477"/>
    </source>
</evidence>
<dbReference type="HOGENOM" id="CLU_1267073_0_0_1"/>
<keyword evidence="2" id="KW-1185">Reference proteome</keyword>
<evidence type="ECO:0000313" key="1">
    <source>
        <dbReference type="EMBL" id="KIK06075.1"/>
    </source>
</evidence>